<dbReference type="AlphaFoldDB" id="A0A2U3QAB9"/>
<reference evidence="8 9" key="1">
    <citation type="submission" date="2018-03" db="EMBL/GenBank/DDBJ databases">
        <authorList>
            <person name="Gully D."/>
        </authorList>
    </citation>
    <scope>NUCLEOTIDE SEQUENCE [LARGE SCALE GENOMIC DNA]</scope>
    <source>
        <strain evidence="8">ORS3257</strain>
    </source>
</reference>
<dbReference type="Proteomes" id="UP000246085">
    <property type="component" value="Chromosome BRAD3257"/>
</dbReference>
<evidence type="ECO:0000313" key="9">
    <source>
        <dbReference type="Proteomes" id="UP000246085"/>
    </source>
</evidence>
<evidence type="ECO:0000256" key="3">
    <source>
        <dbReference type="ARBA" id="ARBA00022475"/>
    </source>
</evidence>
<protein>
    <submittedName>
        <fullName evidence="8">MFS transporter</fullName>
    </submittedName>
</protein>
<sequence length="154" mass="16221">MMAWTLCSIAVQLSAPRWVAGRSFAAYQAAGLGGIAIGSWGWGHLTDAAGVETALLTSAALALFSSVLGLWLPMPRTDARGEDAEVLADPEVRLALTGCSGALVVEIEYHIAPENARAFHNLMQEVQLCRKCNGASAAWAAWRWQDAPGGRAGA</sequence>
<dbReference type="GO" id="GO:0005886">
    <property type="term" value="C:plasma membrane"/>
    <property type="evidence" value="ECO:0007669"/>
    <property type="project" value="UniProtKB-SubCell"/>
</dbReference>
<dbReference type="PANTHER" id="PTHR23513:SF11">
    <property type="entry name" value="STAPHYLOFERRIN A TRANSPORTER"/>
    <property type="match status" value="1"/>
</dbReference>
<evidence type="ECO:0000256" key="1">
    <source>
        <dbReference type="ARBA" id="ARBA00004651"/>
    </source>
</evidence>
<dbReference type="PANTHER" id="PTHR23513">
    <property type="entry name" value="INTEGRAL MEMBRANE EFFLUX PROTEIN-RELATED"/>
    <property type="match status" value="1"/>
</dbReference>
<dbReference type="EMBL" id="LS398110">
    <property type="protein sequence ID" value="SPP98269.1"/>
    <property type="molecule type" value="Genomic_DNA"/>
</dbReference>
<keyword evidence="3" id="KW-1003">Cell membrane</keyword>
<dbReference type="KEGG" id="bvz:BRAD3257_7575"/>
<dbReference type="InterPro" id="IPR036259">
    <property type="entry name" value="MFS_trans_sf"/>
</dbReference>
<keyword evidence="2" id="KW-0813">Transport</keyword>
<comment type="subcellular location">
    <subcellularLocation>
        <location evidence="1">Cell membrane</location>
        <topology evidence="1">Multi-pass membrane protein</topology>
    </subcellularLocation>
</comment>
<keyword evidence="4 7" id="KW-0812">Transmembrane</keyword>
<name>A0A2U3QAB9_9BRAD</name>
<keyword evidence="6 7" id="KW-0472">Membrane</keyword>
<feature type="transmembrane region" description="Helical" evidence="7">
    <location>
        <begin position="49"/>
        <end position="72"/>
    </location>
</feature>
<evidence type="ECO:0000256" key="2">
    <source>
        <dbReference type="ARBA" id="ARBA00022448"/>
    </source>
</evidence>
<proteinExistence type="predicted"/>
<dbReference type="Pfam" id="PF05977">
    <property type="entry name" value="MFS_3"/>
    <property type="match status" value="1"/>
</dbReference>
<dbReference type="SUPFAM" id="SSF103473">
    <property type="entry name" value="MFS general substrate transporter"/>
    <property type="match status" value="1"/>
</dbReference>
<evidence type="ECO:0000256" key="4">
    <source>
        <dbReference type="ARBA" id="ARBA00022692"/>
    </source>
</evidence>
<gene>
    <name evidence="8" type="ORF">BRAD3257_7575</name>
</gene>
<keyword evidence="5 7" id="KW-1133">Transmembrane helix</keyword>
<dbReference type="InterPro" id="IPR010290">
    <property type="entry name" value="TM_effector"/>
</dbReference>
<evidence type="ECO:0000256" key="5">
    <source>
        <dbReference type="ARBA" id="ARBA00022989"/>
    </source>
</evidence>
<organism evidence="8 9">
    <name type="scientific">Bradyrhizobium vignae</name>
    <dbReference type="NCBI Taxonomy" id="1549949"/>
    <lineage>
        <taxon>Bacteria</taxon>
        <taxon>Pseudomonadati</taxon>
        <taxon>Pseudomonadota</taxon>
        <taxon>Alphaproteobacteria</taxon>
        <taxon>Hyphomicrobiales</taxon>
        <taxon>Nitrobacteraceae</taxon>
        <taxon>Bradyrhizobium</taxon>
    </lineage>
</organism>
<evidence type="ECO:0000256" key="6">
    <source>
        <dbReference type="ARBA" id="ARBA00023136"/>
    </source>
</evidence>
<evidence type="ECO:0000313" key="8">
    <source>
        <dbReference type="EMBL" id="SPP98269.1"/>
    </source>
</evidence>
<accession>A0A2U3QAB9</accession>
<evidence type="ECO:0000256" key="7">
    <source>
        <dbReference type="SAM" id="Phobius"/>
    </source>
</evidence>